<protein>
    <submittedName>
        <fullName evidence="2">Uncharacterized protein</fullName>
    </submittedName>
</protein>
<evidence type="ECO:0000313" key="3">
    <source>
        <dbReference type="Proteomes" id="UP000187203"/>
    </source>
</evidence>
<comment type="caution">
    <text evidence="2">The sequence shown here is derived from an EMBL/GenBank/DDBJ whole genome shotgun (WGS) entry which is preliminary data.</text>
</comment>
<accession>A0A1R3KPP1</accession>
<sequence>MPQEPSNKLTRTENQSFSISDSDRQMELFFGNKRKREKGTGEMKAKGSK</sequence>
<dbReference type="AlphaFoldDB" id="A0A1R3KPP1"/>
<organism evidence="2 3">
    <name type="scientific">Corchorus olitorius</name>
    <dbReference type="NCBI Taxonomy" id="93759"/>
    <lineage>
        <taxon>Eukaryota</taxon>
        <taxon>Viridiplantae</taxon>
        <taxon>Streptophyta</taxon>
        <taxon>Embryophyta</taxon>
        <taxon>Tracheophyta</taxon>
        <taxon>Spermatophyta</taxon>
        <taxon>Magnoliopsida</taxon>
        <taxon>eudicotyledons</taxon>
        <taxon>Gunneridae</taxon>
        <taxon>Pentapetalae</taxon>
        <taxon>rosids</taxon>
        <taxon>malvids</taxon>
        <taxon>Malvales</taxon>
        <taxon>Malvaceae</taxon>
        <taxon>Grewioideae</taxon>
        <taxon>Apeibeae</taxon>
        <taxon>Corchorus</taxon>
    </lineage>
</organism>
<evidence type="ECO:0000256" key="1">
    <source>
        <dbReference type="SAM" id="MobiDB-lite"/>
    </source>
</evidence>
<evidence type="ECO:0000313" key="2">
    <source>
        <dbReference type="EMBL" id="OMP09051.1"/>
    </source>
</evidence>
<dbReference type="Proteomes" id="UP000187203">
    <property type="component" value="Unassembled WGS sequence"/>
</dbReference>
<gene>
    <name evidence="2" type="ORF">COLO4_05857</name>
</gene>
<reference evidence="3" key="1">
    <citation type="submission" date="2013-09" db="EMBL/GenBank/DDBJ databases">
        <title>Corchorus olitorius genome sequencing.</title>
        <authorList>
            <person name="Alam M."/>
            <person name="Haque M.S."/>
            <person name="Islam M.S."/>
            <person name="Emdad E.M."/>
            <person name="Islam M.M."/>
            <person name="Ahmed B."/>
            <person name="Halim A."/>
            <person name="Hossen Q.M.M."/>
            <person name="Hossain M.Z."/>
            <person name="Ahmed R."/>
            <person name="Khan M.M."/>
            <person name="Islam R."/>
            <person name="Rashid M.M."/>
            <person name="Khan S.A."/>
            <person name="Rahman M.S."/>
            <person name="Alam M."/>
            <person name="Yahiya A.S."/>
            <person name="Khan M.S."/>
            <person name="Azam M.S."/>
            <person name="Haque T."/>
            <person name="Lashkar M.Z.H."/>
            <person name="Akhand A.I."/>
            <person name="Morshed G."/>
            <person name="Roy S."/>
            <person name="Uddin K.S."/>
            <person name="Rabeya T."/>
            <person name="Hossain A.S."/>
            <person name="Chowdhury A."/>
            <person name="Snigdha A.R."/>
            <person name="Mortoza M.S."/>
            <person name="Matin S.A."/>
            <person name="Hoque S.M.E."/>
            <person name="Islam M.K."/>
            <person name="Roy D.K."/>
            <person name="Haider R."/>
            <person name="Moosa M.M."/>
            <person name="Elias S.M."/>
            <person name="Hasan A.M."/>
            <person name="Jahan S."/>
            <person name="Shafiuddin M."/>
            <person name="Mahmood N."/>
            <person name="Shommy N.S."/>
        </authorList>
    </citation>
    <scope>NUCLEOTIDE SEQUENCE [LARGE SCALE GENOMIC DNA]</scope>
    <source>
        <strain evidence="3">cv. O-4</strain>
    </source>
</reference>
<proteinExistence type="predicted"/>
<keyword evidence="3" id="KW-1185">Reference proteome</keyword>
<feature type="compositionally biased region" description="Polar residues" evidence="1">
    <location>
        <begin position="1"/>
        <end position="20"/>
    </location>
</feature>
<name>A0A1R3KPP1_9ROSI</name>
<feature type="region of interest" description="Disordered" evidence="1">
    <location>
        <begin position="1"/>
        <end position="25"/>
    </location>
</feature>
<dbReference type="EMBL" id="AWUE01012493">
    <property type="protein sequence ID" value="OMP09051.1"/>
    <property type="molecule type" value="Genomic_DNA"/>
</dbReference>